<proteinExistence type="predicted"/>
<dbReference type="AlphaFoldDB" id="A0A2P2N1T4"/>
<sequence length="48" mass="5611">MYIFSVSNQGELQMKLSFVCRDCEKHGYCKSELLLWFFFSFCSSITGV</sequence>
<name>A0A2P2N1T4_RHIMU</name>
<accession>A0A2P2N1T4</accession>
<evidence type="ECO:0000313" key="1">
    <source>
        <dbReference type="EMBL" id="MBX36444.1"/>
    </source>
</evidence>
<reference evidence="1" key="1">
    <citation type="submission" date="2018-02" db="EMBL/GenBank/DDBJ databases">
        <title>Rhizophora mucronata_Transcriptome.</title>
        <authorList>
            <person name="Meera S.P."/>
            <person name="Sreeshan A."/>
            <person name="Augustine A."/>
        </authorList>
    </citation>
    <scope>NUCLEOTIDE SEQUENCE</scope>
    <source>
        <tissue evidence="1">Leaf</tissue>
    </source>
</reference>
<protein>
    <submittedName>
        <fullName evidence="1">Uncharacterized protein</fullName>
    </submittedName>
</protein>
<organism evidence="1">
    <name type="scientific">Rhizophora mucronata</name>
    <name type="common">Asiatic mangrove</name>
    <dbReference type="NCBI Taxonomy" id="61149"/>
    <lineage>
        <taxon>Eukaryota</taxon>
        <taxon>Viridiplantae</taxon>
        <taxon>Streptophyta</taxon>
        <taxon>Embryophyta</taxon>
        <taxon>Tracheophyta</taxon>
        <taxon>Spermatophyta</taxon>
        <taxon>Magnoliopsida</taxon>
        <taxon>eudicotyledons</taxon>
        <taxon>Gunneridae</taxon>
        <taxon>Pentapetalae</taxon>
        <taxon>rosids</taxon>
        <taxon>fabids</taxon>
        <taxon>Malpighiales</taxon>
        <taxon>Rhizophoraceae</taxon>
        <taxon>Rhizophora</taxon>
    </lineage>
</organism>
<dbReference type="EMBL" id="GGEC01055960">
    <property type="protein sequence ID" value="MBX36444.1"/>
    <property type="molecule type" value="Transcribed_RNA"/>
</dbReference>